<organism evidence="1">
    <name type="scientific">Arundo donax</name>
    <name type="common">Giant reed</name>
    <name type="synonym">Donax arundinaceus</name>
    <dbReference type="NCBI Taxonomy" id="35708"/>
    <lineage>
        <taxon>Eukaryota</taxon>
        <taxon>Viridiplantae</taxon>
        <taxon>Streptophyta</taxon>
        <taxon>Embryophyta</taxon>
        <taxon>Tracheophyta</taxon>
        <taxon>Spermatophyta</taxon>
        <taxon>Magnoliopsida</taxon>
        <taxon>Liliopsida</taxon>
        <taxon>Poales</taxon>
        <taxon>Poaceae</taxon>
        <taxon>PACMAD clade</taxon>
        <taxon>Arundinoideae</taxon>
        <taxon>Arundineae</taxon>
        <taxon>Arundo</taxon>
    </lineage>
</organism>
<accession>A0A0A9A1C7</accession>
<reference evidence="1" key="2">
    <citation type="journal article" date="2015" name="Data Brief">
        <title>Shoot transcriptome of the giant reed, Arundo donax.</title>
        <authorList>
            <person name="Barrero R.A."/>
            <person name="Guerrero F.D."/>
            <person name="Moolhuijzen P."/>
            <person name="Goolsby J.A."/>
            <person name="Tidwell J."/>
            <person name="Bellgard S.E."/>
            <person name="Bellgard M.I."/>
        </authorList>
    </citation>
    <scope>NUCLEOTIDE SEQUENCE</scope>
    <source>
        <tissue evidence="1">Shoot tissue taken approximately 20 cm above the soil surface</tissue>
    </source>
</reference>
<evidence type="ECO:0000313" key="1">
    <source>
        <dbReference type="EMBL" id="JAD40847.1"/>
    </source>
</evidence>
<protein>
    <submittedName>
        <fullName evidence="1">Uncharacterized protein</fullName>
    </submittedName>
</protein>
<dbReference type="AlphaFoldDB" id="A0A0A9A1C7"/>
<sequence>MTGKQKIWKREKYMLTNTQLSHDNIGDKYTMTHYILPPKDGDECDVDKSLILHHLTTNRHQPAM</sequence>
<name>A0A0A9A1C7_ARUDO</name>
<reference evidence="1" key="1">
    <citation type="submission" date="2014-09" db="EMBL/GenBank/DDBJ databases">
        <authorList>
            <person name="Magalhaes I.L.F."/>
            <person name="Oliveira U."/>
            <person name="Santos F.R."/>
            <person name="Vidigal T.H.D.A."/>
            <person name="Brescovit A.D."/>
            <person name="Santos A.J."/>
        </authorList>
    </citation>
    <scope>NUCLEOTIDE SEQUENCE</scope>
    <source>
        <tissue evidence="1">Shoot tissue taken approximately 20 cm above the soil surface</tissue>
    </source>
</reference>
<dbReference type="EMBL" id="GBRH01257048">
    <property type="protein sequence ID" value="JAD40847.1"/>
    <property type="molecule type" value="Transcribed_RNA"/>
</dbReference>
<proteinExistence type="predicted"/>